<evidence type="ECO:0000313" key="3">
    <source>
        <dbReference type="EMBL" id="UZK52843.1"/>
    </source>
</evidence>
<dbReference type="SUPFAM" id="SSF55874">
    <property type="entry name" value="ATPase domain of HSP90 chaperone/DNA topoisomerase II/histidine kinase"/>
    <property type="match status" value="1"/>
</dbReference>
<evidence type="ECO:0000259" key="2">
    <source>
        <dbReference type="Pfam" id="PF13581"/>
    </source>
</evidence>
<dbReference type="InterPro" id="IPR036890">
    <property type="entry name" value="HATPase_C_sf"/>
</dbReference>
<feature type="domain" description="Histidine kinase/HSP90-like ATPase" evidence="2">
    <location>
        <begin position="14"/>
        <end position="111"/>
    </location>
</feature>
<keyword evidence="3" id="KW-0547">Nucleotide-binding</keyword>
<dbReference type="PANTHER" id="PTHR35526:SF3">
    <property type="entry name" value="ANTI-SIGMA-F FACTOR RSBW"/>
    <property type="match status" value="1"/>
</dbReference>
<keyword evidence="1" id="KW-0808">Transferase</keyword>
<keyword evidence="1" id="KW-0418">Kinase</keyword>
<organism evidence="3 4">
    <name type="scientific">Streptomyces drozdowiczii</name>
    <dbReference type="NCBI Taxonomy" id="202862"/>
    <lineage>
        <taxon>Bacteria</taxon>
        <taxon>Bacillati</taxon>
        <taxon>Actinomycetota</taxon>
        <taxon>Actinomycetes</taxon>
        <taxon>Kitasatosporales</taxon>
        <taxon>Streptomycetaceae</taxon>
        <taxon>Streptomyces</taxon>
    </lineage>
</organism>
<dbReference type="EMBL" id="CP098740">
    <property type="protein sequence ID" value="UZK52843.1"/>
    <property type="molecule type" value="Genomic_DNA"/>
</dbReference>
<dbReference type="Pfam" id="PF13581">
    <property type="entry name" value="HATPase_c_2"/>
    <property type="match status" value="1"/>
</dbReference>
<evidence type="ECO:0000256" key="1">
    <source>
        <dbReference type="ARBA" id="ARBA00022527"/>
    </source>
</evidence>
<dbReference type="PANTHER" id="PTHR35526">
    <property type="entry name" value="ANTI-SIGMA-F FACTOR RSBW-RELATED"/>
    <property type="match status" value="1"/>
</dbReference>
<dbReference type="GO" id="GO:0005524">
    <property type="term" value="F:ATP binding"/>
    <property type="evidence" value="ECO:0007669"/>
    <property type="project" value="UniProtKB-KW"/>
</dbReference>
<dbReference type="Proteomes" id="UP001164963">
    <property type="component" value="Chromosome"/>
</dbReference>
<keyword evidence="3" id="KW-0067">ATP-binding</keyword>
<dbReference type="RefSeq" id="WP_374215686.1">
    <property type="nucleotide sequence ID" value="NZ_CP098740.1"/>
</dbReference>
<dbReference type="InterPro" id="IPR050267">
    <property type="entry name" value="Anti-sigma-factor_SerPK"/>
</dbReference>
<name>A0ABY6PKS9_9ACTN</name>
<accession>A0ABY6PKS9</accession>
<dbReference type="CDD" id="cd16936">
    <property type="entry name" value="HATPase_RsbW-like"/>
    <property type="match status" value="1"/>
</dbReference>
<sequence>MTELLAARFGAALDAWPAHVVDDTLLVTSELVTNAFRHGGRLTAFEAEITGAGLRIVVGDASSESPAELPATGPRVRAEAPRIGGYGWPLVRLLADRVSVSVLPDGKRITVLMELPARP</sequence>
<proteinExistence type="predicted"/>
<evidence type="ECO:0000313" key="4">
    <source>
        <dbReference type="Proteomes" id="UP001164963"/>
    </source>
</evidence>
<dbReference type="Gene3D" id="3.30.565.10">
    <property type="entry name" value="Histidine kinase-like ATPase, C-terminal domain"/>
    <property type="match status" value="1"/>
</dbReference>
<keyword evidence="4" id="KW-1185">Reference proteome</keyword>
<gene>
    <name evidence="3" type="ORF">NEH16_00805</name>
</gene>
<reference evidence="3" key="1">
    <citation type="journal article" date="2022" name="Front. Microbiol.">
        <title>Mirubactin C rescues the lethal effect of cell wall biosynthesis mutations in Bacillus subtilis.</title>
        <authorList>
            <person name="Kepplinger B."/>
            <person name="Wen X."/>
            <person name="Tyler A.R."/>
            <person name="Kim B.Y."/>
            <person name="Brown J."/>
            <person name="Banks P."/>
            <person name="Dashti Y."/>
            <person name="Mackenzie E.S."/>
            <person name="Wills C."/>
            <person name="Kawai Y."/>
            <person name="Waldron K.J."/>
            <person name="Allenby N.E.E."/>
            <person name="Wu L.J."/>
            <person name="Hall M.J."/>
            <person name="Errington J."/>
        </authorList>
    </citation>
    <scope>NUCLEOTIDE SEQUENCE</scope>
    <source>
        <strain evidence="3">MDA8-470</strain>
    </source>
</reference>
<protein>
    <submittedName>
        <fullName evidence="3">ATP-binding protein</fullName>
    </submittedName>
</protein>
<dbReference type="InterPro" id="IPR003594">
    <property type="entry name" value="HATPase_dom"/>
</dbReference>
<keyword evidence="1" id="KW-0723">Serine/threonine-protein kinase</keyword>